<gene>
    <name evidence="1" type="ORF">CC117_07695</name>
</gene>
<reference evidence="2" key="1">
    <citation type="submission" date="2016-07" db="EMBL/GenBank/DDBJ databases">
        <title>Sequence Frankia sp. strain CcI1.17.</title>
        <authorList>
            <person name="Ghodhbane-Gtari F."/>
            <person name="Swanson E."/>
            <person name="Gueddou A."/>
            <person name="Morris K."/>
            <person name="Hezbri K."/>
            <person name="Ktari A."/>
            <person name="Nouioui I."/>
            <person name="Abebe-Akele F."/>
            <person name="Simpson S."/>
            <person name="Thomas K."/>
            <person name="Gtari M."/>
            <person name="Tisa L.S."/>
            <person name="Hurst S."/>
        </authorList>
    </citation>
    <scope>NUCLEOTIDE SEQUENCE [LARGE SCALE GENOMIC DNA]</scope>
    <source>
        <strain evidence="2">Cc1.17</strain>
    </source>
</reference>
<evidence type="ECO:0000313" key="1">
    <source>
        <dbReference type="EMBL" id="OHV29250.1"/>
    </source>
</evidence>
<dbReference type="OrthoDB" id="3577809at2"/>
<proteinExistence type="predicted"/>
<comment type="caution">
    <text evidence="1">The sequence shown here is derived from an EMBL/GenBank/DDBJ whole genome shotgun (WGS) entry which is preliminary data.</text>
</comment>
<evidence type="ECO:0000313" key="2">
    <source>
        <dbReference type="Proteomes" id="UP000179627"/>
    </source>
</evidence>
<keyword evidence="2" id="KW-1185">Reference proteome</keyword>
<sequence length="66" mass="6960">MRLTPLTVSCNTNGCPAVFLSDSGSIVVQGDHVDRPPAAARLSPGEALVVIPRELLLEAVRHLDAL</sequence>
<organism evidence="1 2">
    <name type="scientific">Parafrankia colletiae</name>
    <dbReference type="NCBI Taxonomy" id="573497"/>
    <lineage>
        <taxon>Bacteria</taxon>
        <taxon>Bacillati</taxon>
        <taxon>Actinomycetota</taxon>
        <taxon>Actinomycetes</taxon>
        <taxon>Frankiales</taxon>
        <taxon>Frankiaceae</taxon>
        <taxon>Parafrankia</taxon>
    </lineage>
</organism>
<accession>A0A1S1Q5N3</accession>
<dbReference type="EMBL" id="MBLM01000163">
    <property type="protein sequence ID" value="OHV29250.1"/>
    <property type="molecule type" value="Genomic_DNA"/>
</dbReference>
<dbReference type="RefSeq" id="WP_071090716.1">
    <property type="nucleotide sequence ID" value="NZ_MBLM01000163.1"/>
</dbReference>
<dbReference type="AlphaFoldDB" id="A0A1S1Q5N3"/>
<dbReference type="Proteomes" id="UP000179627">
    <property type="component" value="Unassembled WGS sequence"/>
</dbReference>
<protein>
    <submittedName>
        <fullName evidence="1">Uncharacterized protein</fullName>
    </submittedName>
</protein>
<name>A0A1S1Q5N3_9ACTN</name>